<evidence type="ECO:0000313" key="2">
    <source>
        <dbReference type="Proteomes" id="UP000822688"/>
    </source>
</evidence>
<keyword evidence="2" id="KW-1185">Reference proteome</keyword>
<evidence type="ECO:0000313" key="1">
    <source>
        <dbReference type="EMBL" id="KAG0588943.1"/>
    </source>
</evidence>
<protein>
    <submittedName>
        <fullName evidence="1">Uncharacterized protein</fullName>
    </submittedName>
</protein>
<dbReference type="Proteomes" id="UP000822688">
    <property type="component" value="Chromosome 2"/>
</dbReference>
<organism evidence="1 2">
    <name type="scientific">Ceratodon purpureus</name>
    <name type="common">Fire moss</name>
    <name type="synonym">Dicranum purpureum</name>
    <dbReference type="NCBI Taxonomy" id="3225"/>
    <lineage>
        <taxon>Eukaryota</taxon>
        <taxon>Viridiplantae</taxon>
        <taxon>Streptophyta</taxon>
        <taxon>Embryophyta</taxon>
        <taxon>Bryophyta</taxon>
        <taxon>Bryophytina</taxon>
        <taxon>Bryopsida</taxon>
        <taxon>Dicranidae</taxon>
        <taxon>Pseudoditrichales</taxon>
        <taxon>Ditrichaceae</taxon>
        <taxon>Ceratodon</taxon>
    </lineage>
</organism>
<comment type="caution">
    <text evidence="1">The sequence shown here is derived from an EMBL/GenBank/DDBJ whole genome shotgun (WGS) entry which is preliminary data.</text>
</comment>
<reference evidence="1" key="1">
    <citation type="submission" date="2020-06" db="EMBL/GenBank/DDBJ databases">
        <title>WGS assembly of Ceratodon purpureus strain R40.</title>
        <authorList>
            <person name="Carey S.B."/>
            <person name="Jenkins J."/>
            <person name="Shu S."/>
            <person name="Lovell J.T."/>
            <person name="Sreedasyam A."/>
            <person name="Maumus F."/>
            <person name="Tiley G.P."/>
            <person name="Fernandez-Pozo N."/>
            <person name="Barry K."/>
            <person name="Chen C."/>
            <person name="Wang M."/>
            <person name="Lipzen A."/>
            <person name="Daum C."/>
            <person name="Saski C.A."/>
            <person name="Payton A.C."/>
            <person name="Mcbreen J.C."/>
            <person name="Conrad R.E."/>
            <person name="Kollar L.M."/>
            <person name="Olsson S."/>
            <person name="Huttunen S."/>
            <person name="Landis J.B."/>
            <person name="Wickett N.J."/>
            <person name="Johnson M.G."/>
            <person name="Rensing S.A."/>
            <person name="Grimwood J."/>
            <person name="Schmutz J."/>
            <person name="Mcdaniel S.F."/>
        </authorList>
    </citation>
    <scope>NUCLEOTIDE SEQUENCE</scope>
    <source>
        <strain evidence="1">R40</strain>
    </source>
</reference>
<gene>
    <name evidence="1" type="ORF">KC19_2G280500</name>
</gene>
<proteinExistence type="predicted"/>
<dbReference type="EMBL" id="CM026422">
    <property type="protein sequence ID" value="KAG0588943.1"/>
    <property type="molecule type" value="Genomic_DNA"/>
</dbReference>
<sequence>MILNRILQLELLQPTHCHSRSDIVEALPLVLKSARSTTLSCTRILAGLDLIGPALVKINNTIYSCCYWTGMQRSAAPCSVVFFTDKCARWKPNRILQLELLRPTAISKVNSEEALSIMLNSAQSTTPSCSRNPRRPDLFEQYCRFDHENTIRNEKF</sequence>
<dbReference type="AlphaFoldDB" id="A0A8T0J2L9"/>
<name>A0A8T0J2L9_CERPU</name>
<accession>A0A8T0J2L9</accession>